<dbReference type="AlphaFoldDB" id="A0A5Q2N4U0"/>
<evidence type="ECO:0000313" key="2">
    <source>
        <dbReference type="Proteomes" id="UP000366051"/>
    </source>
</evidence>
<organism evidence="1 2">
    <name type="scientific">Heliorestis convoluta</name>
    <dbReference type="NCBI Taxonomy" id="356322"/>
    <lineage>
        <taxon>Bacteria</taxon>
        <taxon>Bacillati</taxon>
        <taxon>Bacillota</taxon>
        <taxon>Clostridia</taxon>
        <taxon>Eubacteriales</taxon>
        <taxon>Heliobacteriaceae</taxon>
        <taxon>Heliorestis</taxon>
    </lineage>
</organism>
<evidence type="ECO:0000313" key="1">
    <source>
        <dbReference type="EMBL" id="QGG47595.1"/>
    </source>
</evidence>
<protein>
    <submittedName>
        <fullName evidence="1">Uncharacterized protein</fullName>
    </submittedName>
</protein>
<name>A0A5Q2N4U0_9FIRM</name>
<dbReference type="OrthoDB" id="2084202at2"/>
<reference evidence="2" key="1">
    <citation type="submission" date="2019-11" db="EMBL/GenBank/DDBJ databases">
        <title>Genome sequence of Heliorestis convoluta strain HH, an alkaliphilic and minimalistic phototrophic bacterium from a soda lake in Egypt.</title>
        <authorList>
            <person name="Dewey E.D."/>
            <person name="Stokes L.M."/>
            <person name="Burchell B.M."/>
            <person name="Shaffer K.N."/>
            <person name="Huntington A.M."/>
            <person name="Baker J.M."/>
            <person name="Nadendla S."/>
            <person name="Giglio M.G."/>
            <person name="Touchman J.W."/>
            <person name="Blankenship R.E."/>
            <person name="Madigan M.T."/>
            <person name="Sattley W.M."/>
        </authorList>
    </citation>
    <scope>NUCLEOTIDE SEQUENCE [LARGE SCALE GENOMIC DNA]</scope>
    <source>
        <strain evidence="2">HH</strain>
    </source>
</reference>
<proteinExistence type="predicted"/>
<dbReference type="RefSeq" id="WP_153724938.1">
    <property type="nucleotide sequence ID" value="NZ_CP045875.1"/>
</dbReference>
<dbReference type="KEGG" id="hcv:FTV88_1448"/>
<sequence>MGLIRADVFRILEEAAEQEKRVQVHFLDGSVKSFYVLKMEHLYVHVRPDDMVDAQSWMIPLQRIKAVQLLY</sequence>
<keyword evidence="2" id="KW-1185">Reference proteome</keyword>
<dbReference type="Proteomes" id="UP000366051">
    <property type="component" value="Chromosome"/>
</dbReference>
<gene>
    <name evidence="1" type="ORF">FTV88_1448</name>
</gene>
<accession>A0A5Q2N4U0</accession>
<dbReference type="EMBL" id="CP045875">
    <property type="protein sequence ID" value="QGG47595.1"/>
    <property type="molecule type" value="Genomic_DNA"/>
</dbReference>